<accession>A0A9D1LBX8</accession>
<gene>
    <name evidence="1" type="ORF">IAB02_04825</name>
</gene>
<name>A0A9D1LBX8_9FIRM</name>
<reference evidence="1" key="2">
    <citation type="journal article" date="2021" name="PeerJ">
        <title>Extensive microbial diversity within the chicken gut microbiome revealed by metagenomics and culture.</title>
        <authorList>
            <person name="Gilroy R."/>
            <person name="Ravi A."/>
            <person name="Getino M."/>
            <person name="Pursley I."/>
            <person name="Horton D.L."/>
            <person name="Alikhan N.F."/>
            <person name="Baker D."/>
            <person name="Gharbi K."/>
            <person name="Hall N."/>
            <person name="Watson M."/>
            <person name="Adriaenssens E.M."/>
            <person name="Foster-Nyarko E."/>
            <person name="Jarju S."/>
            <person name="Secka A."/>
            <person name="Antonio M."/>
            <person name="Oren A."/>
            <person name="Chaudhuri R.R."/>
            <person name="La Ragione R."/>
            <person name="Hildebrand F."/>
            <person name="Pallen M.J."/>
        </authorList>
    </citation>
    <scope>NUCLEOTIDE SEQUENCE</scope>
    <source>
        <strain evidence="1">ChiHcec3-11533</strain>
    </source>
</reference>
<dbReference type="AlphaFoldDB" id="A0A9D1LBX8"/>
<comment type="caution">
    <text evidence="1">The sequence shown here is derived from an EMBL/GenBank/DDBJ whole genome shotgun (WGS) entry which is preliminary data.</text>
</comment>
<protein>
    <submittedName>
        <fullName evidence="1">Uncharacterized protein</fullName>
    </submittedName>
</protein>
<reference evidence="1" key="1">
    <citation type="submission" date="2020-10" db="EMBL/GenBank/DDBJ databases">
        <authorList>
            <person name="Gilroy R."/>
        </authorList>
    </citation>
    <scope>NUCLEOTIDE SEQUENCE</scope>
    <source>
        <strain evidence="1">ChiHcec3-11533</strain>
    </source>
</reference>
<dbReference type="EMBL" id="DVMU01000107">
    <property type="protein sequence ID" value="HIU33865.1"/>
    <property type="molecule type" value="Genomic_DNA"/>
</dbReference>
<proteinExistence type="predicted"/>
<dbReference type="Proteomes" id="UP000824072">
    <property type="component" value="Unassembled WGS sequence"/>
</dbReference>
<organism evidence="1 2">
    <name type="scientific">Candidatus Pullichristensenella excrementigallinarum</name>
    <dbReference type="NCBI Taxonomy" id="2840907"/>
    <lineage>
        <taxon>Bacteria</taxon>
        <taxon>Bacillati</taxon>
        <taxon>Bacillota</taxon>
        <taxon>Clostridia</taxon>
        <taxon>Candidatus Pullichristensenella</taxon>
    </lineage>
</organism>
<evidence type="ECO:0000313" key="2">
    <source>
        <dbReference type="Proteomes" id="UP000824072"/>
    </source>
</evidence>
<sequence>MASVSPGILRMRAGLGQIHKANILTKYKIIVELFDNMVKEERAICR</sequence>
<evidence type="ECO:0000313" key="1">
    <source>
        <dbReference type="EMBL" id="HIU33865.1"/>
    </source>
</evidence>